<keyword evidence="3" id="KW-0378">Hydrolase</keyword>
<keyword evidence="4" id="KW-1185">Reference proteome</keyword>
<protein>
    <submittedName>
        <fullName evidence="3">DUF262 domain-containing HNH endonuclease family protein</fullName>
    </submittedName>
</protein>
<keyword evidence="3" id="KW-0255">Endonuclease</keyword>
<dbReference type="RefSeq" id="WP_324181485.1">
    <property type="nucleotide sequence ID" value="NZ_BAABAW010000014.1"/>
</dbReference>
<dbReference type="PANTHER" id="PTHR35149">
    <property type="entry name" value="SLL5132 PROTEIN"/>
    <property type="match status" value="1"/>
</dbReference>
<dbReference type="PANTHER" id="PTHR35149:SF1">
    <property type="entry name" value="DUF5655 DOMAIN-CONTAINING PROTEIN"/>
    <property type="match status" value="1"/>
</dbReference>
<sequence>MRVDPVHAAVGTFFSNSPMFRVPKYQRSYAWESPELEDYLKDLEETYNRRRSGNPINHFFGGMVSVESTVTGVVNQKRHELVDGQQRCATFVLTIAAVIRVYRDLLALTKSSGDTVNENIIQSRIDRLTTRFIEFSQEVNRQTRVVESLILSNADSQFFRDLIRGLDPIPSRESHRRIKLVYDSLISKIEALMPSSSSIVDKLDSLEIFQLVIDSDFSIIHIVTYNTQEAYKLFQVLNDRGKSLTEGDLLRAKTLELLEGFQPQQNSTESYWDDILKDKSKSTENFLRWIYQSYDGRRAGRNSLFDDFLSKFYPQHSNASISITEANQILSTTNTILDEIQTARKISAGTWPYSNTRRPITAWDRNRLNLLIRELGLTVSIPILLASYKLGERKFSEMTQVLELFLFKYKVLCNAHIEAAVTVFHKHCLLIRVNPATYDVLDFRTDLNILMNSKVTLTQYRAALDGLSYKVGGGNKPLKYLLMTLEHYKRWYDQGASGNPICMDKTRVYDFASTTIEHVYPRNAIGTNIDNNLEPFKNSLENLTFMGPTDNVAGSNDSFNVKRTIFIASSVGLNTEIGNLTQWTTTELATRKTLLKDMACAIFIV</sequence>
<dbReference type="EMBL" id="JAYKLX010000009">
    <property type="protein sequence ID" value="MEB3347459.1"/>
    <property type="molecule type" value="Genomic_DNA"/>
</dbReference>
<dbReference type="GO" id="GO:0004519">
    <property type="term" value="F:endonuclease activity"/>
    <property type="evidence" value="ECO:0007669"/>
    <property type="project" value="UniProtKB-KW"/>
</dbReference>
<organism evidence="3 4">
    <name type="scientific">Aquimarina gracilis</name>
    <dbReference type="NCBI Taxonomy" id="874422"/>
    <lineage>
        <taxon>Bacteria</taxon>
        <taxon>Pseudomonadati</taxon>
        <taxon>Bacteroidota</taxon>
        <taxon>Flavobacteriia</taxon>
        <taxon>Flavobacteriales</taxon>
        <taxon>Flavobacteriaceae</taxon>
        <taxon>Aquimarina</taxon>
    </lineage>
</organism>
<evidence type="ECO:0000259" key="1">
    <source>
        <dbReference type="Pfam" id="PF03235"/>
    </source>
</evidence>
<dbReference type="InterPro" id="IPR004919">
    <property type="entry name" value="GmrSD_N"/>
</dbReference>
<keyword evidence="3" id="KW-0540">Nuclease</keyword>
<reference evidence="3 4" key="1">
    <citation type="journal article" date="2013" name="Int. J. Syst. Evol. Microbiol.">
        <title>Aquimarina gracilis sp. nov., isolated from the gut microflora of a mussel, Mytilus coruscus, and emended description of Aquimarina spongiae.</title>
        <authorList>
            <person name="Park S.C."/>
            <person name="Choe H.N."/>
            <person name="Baik K.S."/>
            <person name="Seong C.N."/>
        </authorList>
    </citation>
    <scope>NUCLEOTIDE SEQUENCE [LARGE SCALE GENOMIC DNA]</scope>
    <source>
        <strain evidence="3 4">PSC32</strain>
    </source>
</reference>
<feature type="domain" description="GmrSD restriction endonucleases C-terminal" evidence="2">
    <location>
        <begin position="472"/>
        <end position="595"/>
    </location>
</feature>
<accession>A0ABU6A001</accession>
<comment type="caution">
    <text evidence="3">The sequence shown here is derived from an EMBL/GenBank/DDBJ whole genome shotgun (WGS) entry which is preliminary data.</text>
</comment>
<dbReference type="Pfam" id="PF07510">
    <property type="entry name" value="GmrSD_C"/>
    <property type="match status" value="1"/>
</dbReference>
<evidence type="ECO:0000313" key="3">
    <source>
        <dbReference type="EMBL" id="MEB3347459.1"/>
    </source>
</evidence>
<proteinExistence type="predicted"/>
<evidence type="ECO:0000313" key="4">
    <source>
        <dbReference type="Proteomes" id="UP001327027"/>
    </source>
</evidence>
<feature type="domain" description="GmrSD restriction endonucleases N-terminal" evidence="1">
    <location>
        <begin position="11"/>
        <end position="253"/>
    </location>
</feature>
<dbReference type="Proteomes" id="UP001327027">
    <property type="component" value="Unassembled WGS sequence"/>
</dbReference>
<dbReference type="InterPro" id="IPR011089">
    <property type="entry name" value="GmrSD_C"/>
</dbReference>
<evidence type="ECO:0000259" key="2">
    <source>
        <dbReference type="Pfam" id="PF07510"/>
    </source>
</evidence>
<dbReference type="Pfam" id="PF03235">
    <property type="entry name" value="GmrSD_N"/>
    <property type="match status" value="1"/>
</dbReference>
<gene>
    <name evidence="3" type="ORF">U6A24_18430</name>
</gene>
<name>A0ABU6A001_9FLAO</name>